<dbReference type="SUPFAM" id="SSF52218">
    <property type="entry name" value="Flavoproteins"/>
    <property type="match status" value="1"/>
</dbReference>
<dbReference type="InterPro" id="IPR029039">
    <property type="entry name" value="Flavoprotein-like_sf"/>
</dbReference>
<dbReference type="KEGG" id="orp:MOP44_04485"/>
<dbReference type="InterPro" id="IPR001226">
    <property type="entry name" value="Flavodoxin_CS"/>
</dbReference>
<dbReference type="GO" id="GO:0009055">
    <property type="term" value="F:electron transfer activity"/>
    <property type="evidence" value="ECO:0007669"/>
    <property type="project" value="InterPro"/>
</dbReference>
<gene>
    <name evidence="3" type="ORF">MOP44_04485</name>
</gene>
<evidence type="ECO:0000256" key="1">
    <source>
        <dbReference type="ARBA" id="ARBA00001917"/>
    </source>
</evidence>
<feature type="domain" description="Flavodoxin-like" evidence="2">
    <location>
        <begin position="24"/>
        <end position="199"/>
    </location>
</feature>
<reference evidence="3" key="1">
    <citation type="submission" date="2021-04" db="EMBL/GenBank/DDBJ databases">
        <title>Phylogenetic analysis of Acidobacteriaceae.</title>
        <authorList>
            <person name="Qiu L."/>
            <person name="Zhang Q."/>
        </authorList>
    </citation>
    <scope>NUCLEOTIDE SEQUENCE</scope>
    <source>
        <strain evidence="3">DSM 25168</strain>
    </source>
</reference>
<evidence type="ECO:0000259" key="2">
    <source>
        <dbReference type="PROSITE" id="PS50902"/>
    </source>
</evidence>
<protein>
    <recommendedName>
        <fullName evidence="2">Flavodoxin-like domain-containing protein</fullName>
    </recommendedName>
</protein>
<sequence>MGTHATATEIRCKGSPMSVDDVNLLVVFYSRGGETERLAVWIAEGAVQAGASIKLRRARDIAPEERIAADAAWQKARGRMHQEYAAPRPADAEWADVIAFGTPAAPGVTSPELGAYLEWLAARGTLKARIGGAFASRLESSLGSAALADLQAALLREGMSVMATPLSRSGESDGGYERSHDQGRCLVELARAAKRARNF</sequence>
<dbReference type="InterPro" id="IPR008254">
    <property type="entry name" value="Flavodoxin/NO_synth"/>
</dbReference>
<dbReference type="GO" id="GO:0016491">
    <property type="term" value="F:oxidoreductase activity"/>
    <property type="evidence" value="ECO:0007669"/>
    <property type="project" value="InterPro"/>
</dbReference>
<dbReference type="PROSITE" id="PS00201">
    <property type="entry name" value="FLAVODOXIN"/>
    <property type="match status" value="1"/>
</dbReference>
<name>A0A9J7BTY1_9BACT</name>
<evidence type="ECO:0000313" key="4">
    <source>
        <dbReference type="Proteomes" id="UP001059380"/>
    </source>
</evidence>
<accession>A0A9J7BTY1</accession>
<dbReference type="GO" id="GO:0010181">
    <property type="term" value="F:FMN binding"/>
    <property type="evidence" value="ECO:0007669"/>
    <property type="project" value="InterPro"/>
</dbReference>
<organism evidence="3 4">
    <name type="scientific">Occallatibacter riparius</name>
    <dbReference type="NCBI Taxonomy" id="1002689"/>
    <lineage>
        <taxon>Bacteria</taxon>
        <taxon>Pseudomonadati</taxon>
        <taxon>Acidobacteriota</taxon>
        <taxon>Terriglobia</taxon>
        <taxon>Terriglobales</taxon>
        <taxon>Acidobacteriaceae</taxon>
        <taxon>Occallatibacter</taxon>
    </lineage>
</organism>
<evidence type="ECO:0000313" key="3">
    <source>
        <dbReference type="EMBL" id="UWZ85202.1"/>
    </source>
</evidence>
<keyword evidence="4" id="KW-1185">Reference proteome</keyword>
<dbReference type="Pfam" id="PF03358">
    <property type="entry name" value="FMN_red"/>
    <property type="match status" value="1"/>
</dbReference>
<dbReference type="RefSeq" id="WP_260794719.1">
    <property type="nucleotide sequence ID" value="NZ_CP093313.1"/>
</dbReference>
<dbReference type="Gene3D" id="3.40.50.360">
    <property type="match status" value="1"/>
</dbReference>
<dbReference type="PROSITE" id="PS50902">
    <property type="entry name" value="FLAVODOXIN_LIKE"/>
    <property type="match status" value="1"/>
</dbReference>
<dbReference type="EMBL" id="CP093313">
    <property type="protein sequence ID" value="UWZ85202.1"/>
    <property type="molecule type" value="Genomic_DNA"/>
</dbReference>
<dbReference type="InterPro" id="IPR005025">
    <property type="entry name" value="FMN_Rdtase-like_dom"/>
</dbReference>
<proteinExistence type="predicted"/>
<comment type="cofactor">
    <cofactor evidence="1">
        <name>FMN</name>
        <dbReference type="ChEBI" id="CHEBI:58210"/>
    </cofactor>
</comment>
<dbReference type="Proteomes" id="UP001059380">
    <property type="component" value="Chromosome"/>
</dbReference>
<dbReference type="AlphaFoldDB" id="A0A9J7BTY1"/>